<dbReference type="Proteomes" id="UP000077755">
    <property type="component" value="Chromosome 1"/>
</dbReference>
<dbReference type="AlphaFoldDB" id="A0AAF0WCV9"/>
<reference evidence="1" key="2">
    <citation type="submission" date="2022-03" db="EMBL/GenBank/DDBJ databases">
        <title>Draft title - Genomic analysis of global carrot germplasm unveils the trajectory of domestication and the origin of high carotenoid orange carrot.</title>
        <authorList>
            <person name="Iorizzo M."/>
            <person name="Ellison S."/>
            <person name="Senalik D."/>
            <person name="Macko-Podgorni A."/>
            <person name="Grzebelus D."/>
            <person name="Bostan H."/>
            <person name="Rolling W."/>
            <person name="Curaba J."/>
            <person name="Simon P."/>
        </authorList>
    </citation>
    <scope>NUCLEOTIDE SEQUENCE</scope>
    <source>
        <tissue evidence="1">Leaf</tissue>
    </source>
</reference>
<gene>
    <name evidence="1" type="ORF">DCAR_0105116</name>
</gene>
<name>A0AAF0WCV9_DAUCS</name>
<dbReference type="PANTHER" id="PTHR47818:SF2">
    <property type="entry name" value="F-BOX DOMAIN-CONTAINING PROTEIN"/>
    <property type="match status" value="1"/>
</dbReference>
<organism evidence="1 2">
    <name type="scientific">Daucus carota subsp. sativus</name>
    <name type="common">Carrot</name>
    <dbReference type="NCBI Taxonomy" id="79200"/>
    <lineage>
        <taxon>Eukaryota</taxon>
        <taxon>Viridiplantae</taxon>
        <taxon>Streptophyta</taxon>
        <taxon>Embryophyta</taxon>
        <taxon>Tracheophyta</taxon>
        <taxon>Spermatophyta</taxon>
        <taxon>Magnoliopsida</taxon>
        <taxon>eudicotyledons</taxon>
        <taxon>Gunneridae</taxon>
        <taxon>Pentapetalae</taxon>
        <taxon>asterids</taxon>
        <taxon>campanulids</taxon>
        <taxon>Apiales</taxon>
        <taxon>Apiaceae</taxon>
        <taxon>Apioideae</taxon>
        <taxon>Scandiceae</taxon>
        <taxon>Daucinae</taxon>
        <taxon>Daucus</taxon>
        <taxon>Daucus sect. Daucus</taxon>
    </lineage>
</organism>
<protein>
    <submittedName>
        <fullName evidence="1">Uncharacterized protein</fullName>
    </submittedName>
</protein>
<keyword evidence="2" id="KW-1185">Reference proteome</keyword>
<dbReference type="PANTHER" id="PTHR47818">
    <property type="entry name" value="RNI-LIKE SUPERFAMILY PROTEIN"/>
    <property type="match status" value="1"/>
</dbReference>
<proteinExistence type="predicted"/>
<evidence type="ECO:0000313" key="1">
    <source>
        <dbReference type="EMBL" id="WOG85923.1"/>
    </source>
</evidence>
<sequence length="222" mass="25327">MREAPSLITLCLDSVKDLILFGDEDISILYQLLPSQIIDGLIPRLPALALLKFEDALPSNYESEDGNGSGTDQRKSKRLEDFDTAWMKLYKSSLPSWITIPKNCSHCRAAYKFENWREQYWNCHIQMCLQWAAAIASNPNFKRSLGEVMIEDSVLKSMGFKKCGCYSEVDFSTVAYHCQHFGLYARCLTLSSVLLQEETSVSGNTKRKLRASFVFINLLVWK</sequence>
<evidence type="ECO:0000313" key="2">
    <source>
        <dbReference type="Proteomes" id="UP000077755"/>
    </source>
</evidence>
<reference evidence="1" key="1">
    <citation type="journal article" date="2016" name="Nat. Genet.">
        <title>A high-quality carrot genome assembly provides new insights into carotenoid accumulation and asterid genome evolution.</title>
        <authorList>
            <person name="Iorizzo M."/>
            <person name="Ellison S."/>
            <person name="Senalik D."/>
            <person name="Zeng P."/>
            <person name="Satapoomin P."/>
            <person name="Huang J."/>
            <person name="Bowman M."/>
            <person name="Iovene M."/>
            <person name="Sanseverino W."/>
            <person name="Cavagnaro P."/>
            <person name="Yildiz M."/>
            <person name="Macko-Podgorni A."/>
            <person name="Moranska E."/>
            <person name="Grzebelus E."/>
            <person name="Grzebelus D."/>
            <person name="Ashrafi H."/>
            <person name="Zheng Z."/>
            <person name="Cheng S."/>
            <person name="Spooner D."/>
            <person name="Van Deynze A."/>
            <person name="Simon P."/>
        </authorList>
    </citation>
    <scope>NUCLEOTIDE SEQUENCE</scope>
    <source>
        <tissue evidence="1">Leaf</tissue>
    </source>
</reference>
<dbReference type="EMBL" id="CP093343">
    <property type="protein sequence ID" value="WOG85923.1"/>
    <property type="molecule type" value="Genomic_DNA"/>
</dbReference>
<accession>A0AAF0WCV9</accession>